<name>A0A316HR89_9PSEU</name>
<dbReference type="InterPro" id="IPR008271">
    <property type="entry name" value="Ser/Thr_kinase_AS"/>
</dbReference>
<proteinExistence type="predicted"/>
<organism evidence="3 4">
    <name type="scientific">Lentzea atacamensis</name>
    <dbReference type="NCBI Taxonomy" id="531938"/>
    <lineage>
        <taxon>Bacteria</taxon>
        <taxon>Bacillati</taxon>
        <taxon>Actinomycetota</taxon>
        <taxon>Actinomycetes</taxon>
        <taxon>Pseudonocardiales</taxon>
        <taxon>Pseudonocardiaceae</taxon>
        <taxon>Lentzea</taxon>
    </lineage>
</organism>
<dbReference type="InterPro" id="IPR051681">
    <property type="entry name" value="Ser/Thr_Kinases-Pseudokinases"/>
</dbReference>
<protein>
    <submittedName>
        <fullName evidence="3">Serine/threonine protein kinase</fullName>
    </submittedName>
</protein>
<evidence type="ECO:0000256" key="1">
    <source>
        <dbReference type="SAM" id="MobiDB-lite"/>
    </source>
</evidence>
<keyword evidence="3" id="KW-0418">Kinase</keyword>
<evidence type="ECO:0000313" key="4">
    <source>
        <dbReference type="Proteomes" id="UP000246005"/>
    </source>
</evidence>
<dbReference type="PROSITE" id="PS00108">
    <property type="entry name" value="PROTEIN_KINASE_ST"/>
    <property type="match status" value="1"/>
</dbReference>
<dbReference type="PANTHER" id="PTHR44329">
    <property type="entry name" value="SERINE/THREONINE-PROTEIN KINASE TNNI3K-RELATED"/>
    <property type="match status" value="1"/>
</dbReference>
<dbReference type="CDD" id="cd14014">
    <property type="entry name" value="STKc_PknB_like"/>
    <property type="match status" value="1"/>
</dbReference>
<reference evidence="3 4" key="1">
    <citation type="submission" date="2018-05" db="EMBL/GenBank/DDBJ databases">
        <title>Genomic Encyclopedia of Type Strains, Phase IV (KMG-IV): sequencing the most valuable type-strain genomes for metagenomic binning, comparative biology and taxonomic classification.</title>
        <authorList>
            <person name="Goeker M."/>
        </authorList>
    </citation>
    <scope>NUCLEOTIDE SEQUENCE [LARGE SCALE GENOMIC DNA]</scope>
    <source>
        <strain evidence="3 4">DSM 45480</strain>
    </source>
</reference>
<sequence length="312" mass="33923">MTQELPEIPGFRYVRRLSRNVRLYREFGGDREVAVKALEDAPRTNELRAVVALGSPGVATVHRAGRTRFGLVYLVMKYYSNGDLTAAAPLPADRVLEIGVRAADALHAAHEVGIVHRDVKPANILLDEHGDPVLTGFGVRGRDSLPWTAPEVVNTGHHNVATDVFSLGATLWHLLTGHSPFLVPHRNNSRSAIEARIVRGSPRPTGRAPRSLEELLCQTMATNRPHAPRPRRSSPPGCEQSNARRRRGDANGGGRDRPGRTRHAQAFALAGVRHGRRGGGCARHECDLVVPQGLSAARHAGRRGRAAAARGW</sequence>
<dbReference type="Proteomes" id="UP000246005">
    <property type="component" value="Unassembled WGS sequence"/>
</dbReference>
<dbReference type="InterPro" id="IPR000719">
    <property type="entry name" value="Prot_kinase_dom"/>
</dbReference>
<dbReference type="SUPFAM" id="SSF56112">
    <property type="entry name" value="Protein kinase-like (PK-like)"/>
    <property type="match status" value="1"/>
</dbReference>
<comment type="caution">
    <text evidence="3">The sequence shown here is derived from an EMBL/GenBank/DDBJ whole genome shotgun (WGS) entry which is preliminary data.</text>
</comment>
<feature type="domain" description="Protein kinase" evidence="2">
    <location>
        <begin position="1"/>
        <end position="243"/>
    </location>
</feature>
<dbReference type="AlphaFoldDB" id="A0A316HR89"/>
<feature type="region of interest" description="Disordered" evidence="1">
    <location>
        <begin position="222"/>
        <end position="262"/>
    </location>
</feature>
<keyword evidence="3" id="KW-0808">Transferase</keyword>
<accession>A0A316HR89</accession>
<evidence type="ECO:0000259" key="2">
    <source>
        <dbReference type="PROSITE" id="PS50011"/>
    </source>
</evidence>
<dbReference type="SMART" id="SM00220">
    <property type="entry name" value="S_TKc"/>
    <property type="match status" value="1"/>
</dbReference>
<dbReference type="PROSITE" id="PS50011">
    <property type="entry name" value="PROTEIN_KINASE_DOM"/>
    <property type="match status" value="1"/>
</dbReference>
<gene>
    <name evidence="3" type="ORF">C8D88_12283</name>
</gene>
<dbReference type="Pfam" id="PF00069">
    <property type="entry name" value="Pkinase"/>
    <property type="match status" value="1"/>
</dbReference>
<dbReference type="GO" id="GO:0005524">
    <property type="term" value="F:ATP binding"/>
    <property type="evidence" value="ECO:0007669"/>
    <property type="project" value="InterPro"/>
</dbReference>
<dbReference type="InterPro" id="IPR011009">
    <property type="entry name" value="Kinase-like_dom_sf"/>
</dbReference>
<dbReference type="EMBL" id="QGHB01000022">
    <property type="protein sequence ID" value="PWK80805.1"/>
    <property type="molecule type" value="Genomic_DNA"/>
</dbReference>
<dbReference type="RefSeq" id="WP_170155357.1">
    <property type="nucleotide sequence ID" value="NZ_QGHB01000022.1"/>
</dbReference>
<dbReference type="Gene3D" id="1.10.510.10">
    <property type="entry name" value="Transferase(Phosphotransferase) domain 1"/>
    <property type="match status" value="1"/>
</dbReference>
<keyword evidence="3" id="KW-0723">Serine/threonine-protein kinase</keyword>
<evidence type="ECO:0000313" key="3">
    <source>
        <dbReference type="EMBL" id="PWK80805.1"/>
    </source>
</evidence>
<dbReference type="GO" id="GO:0004674">
    <property type="term" value="F:protein serine/threonine kinase activity"/>
    <property type="evidence" value="ECO:0007669"/>
    <property type="project" value="UniProtKB-KW"/>
</dbReference>